<dbReference type="OrthoDB" id="3233147at2"/>
<dbReference type="EMBL" id="QXGI01000008">
    <property type="protein sequence ID" value="RSX46116.1"/>
    <property type="molecule type" value="Genomic_DNA"/>
</dbReference>
<evidence type="ECO:0000313" key="1">
    <source>
        <dbReference type="EMBL" id="RSX46116.1"/>
    </source>
</evidence>
<protein>
    <submittedName>
        <fullName evidence="1">Phage associated protein</fullName>
    </submittedName>
</protein>
<organism evidence="1 2">
    <name type="scientific">Bifidobacterium castoris</name>
    <dbReference type="NCBI Taxonomy" id="2306972"/>
    <lineage>
        <taxon>Bacteria</taxon>
        <taxon>Bacillati</taxon>
        <taxon>Actinomycetota</taxon>
        <taxon>Actinomycetes</taxon>
        <taxon>Bifidobacteriales</taxon>
        <taxon>Bifidobacteriaceae</taxon>
        <taxon>Bifidobacterium</taxon>
    </lineage>
</organism>
<comment type="caution">
    <text evidence="1">The sequence shown here is derived from an EMBL/GenBank/DDBJ whole genome shotgun (WGS) entry which is preliminary data.</text>
</comment>
<proteinExistence type="predicted"/>
<dbReference type="InterPro" id="IPR046075">
    <property type="entry name" value="DUF6093"/>
</dbReference>
<dbReference type="AlphaFoldDB" id="A0A430F558"/>
<dbReference type="Pfam" id="PF19586">
    <property type="entry name" value="DUF6093"/>
    <property type="match status" value="1"/>
</dbReference>
<evidence type="ECO:0000313" key="2">
    <source>
        <dbReference type="Proteomes" id="UP000288052"/>
    </source>
</evidence>
<gene>
    <name evidence="1" type="ORF">D2E22_1688</name>
</gene>
<dbReference type="Proteomes" id="UP000288052">
    <property type="component" value="Unassembled WGS sequence"/>
</dbReference>
<name>A0A430F558_9BIFI</name>
<sequence>MSTLARGRSDALRLMGDICTVSRPTGRFEVDPDTGVTTPVVDVIYHGACRVQTAGGVASQVVSASGDSTNVGGNVPVWSLYLHLPYTATGCRPGDIAHIDSSMDAALVGARLRLVNLQSEKTLATAARWNVSQMPREAEATDE</sequence>
<accession>A0A430F558</accession>
<dbReference type="RefSeq" id="WP_126032679.1">
    <property type="nucleotide sequence ID" value="NZ_QXGI01000008.1"/>
</dbReference>
<keyword evidence="2" id="KW-1185">Reference proteome</keyword>
<reference evidence="1 2" key="1">
    <citation type="submission" date="2018-09" db="EMBL/GenBank/DDBJ databases">
        <title>Characterization of the phylogenetic diversity of five novel species belonging to the genus Bifidobacterium.</title>
        <authorList>
            <person name="Lugli G.A."/>
            <person name="Duranti S."/>
            <person name="Milani C."/>
        </authorList>
    </citation>
    <scope>NUCLEOTIDE SEQUENCE [LARGE SCALE GENOMIC DNA]</scope>
    <source>
        <strain evidence="1 2">2020B</strain>
    </source>
</reference>